<proteinExistence type="predicted"/>
<feature type="non-terminal residue" evidence="1">
    <location>
        <position position="79"/>
    </location>
</feature>
<organism evidence="1 2">
    <name type="scientific">Suillus placidus</name>
    <dbReference type="NCBI Taxonomy" id="48579"/>
    <lineage>
        <taxon>Eukaryota</taxon>
        <taxon>Fungi</taxon>
        <taxon>Dikarya</taxon>
        <taxon>Basidiomycota</taxon>
        <taxon>Agaricomycotina</taxon>
        <taxon>Agaricomycetes</taxon>
        <taxon>Agaricomycetidae</taxon>
        <taxon>Boletales</taxon>
        <taxon>Suillineae</taxon>
        <taxon>Suillaceae</taxon>
        <taxon>Suillus</taxon>
    </lineage>
</organism>
<dbReference type="Proteomes" id="UP000714275">
    <property type="component" value="Unassembled WGS sequence"/>
</dbReference>
<accession>A0A9P7CZX7</accession>
<evidence type="ECO:0000313" key="2">
    <source>
        <dbReference type="Proteomes" id="UP000714275"/>
    </source>
</evidence>
<reference evidence="1" key="1">
    <citation type="journal article" date="2020" name="New Phytol.">
        <title>Comparative genomics reveals dynamic genome evolution in host specialist ectomycorrhizal fungi.</title>
        <authorList>
            <person name="Lofgren L.A."/>
            <person name="Nguyen N.H."/>
            <person name="Vilgalys R."/>
            <person name="Ruytinx J."/>
            <person name="Liao H.L."/>
            <person name="Branco S."/>
            <person name="Kuo A."/>
            <person name="LaButti K."/>
            <person name="Lipzen A."/>
            <person name="Andreopoulos W."/>
            <person name="Pangilinan J."/>
            <person name="Riley R."/>
            <person name="Hundley H."/>
            <person name="Na H."/>
            <person name="Barry K."/>
            <person name="Grigoriev I.V."/>
            <person name="Stajich J.E."/>
            <person name="Kennedy P.G."/>
        </authorList>
    </citation>
    <scope>NUCLEOTIDE SEQUENCE</scope>
    <source>
        <strain evidence="1">DOB743</strain>
    </source>
</reference>
<gene>
    <name evidence="1" type="ORF">EV702DRAFT_1133567</name>
</gene>
<sequence>MCKTDNPSGFPETEVKDEKISMILSLIREYLWSLRRKGGARASNYMVYPTDVAYLRRRFNQLRHSAQVLVKDILRQMCP</sequence>
<comment type="caution">
    <text evidence="1">The sequence shown here is derived from an EMBL/GenBank/DDBJ whole genome shotgun (WGS) entry which is preliminary data.</text>
</comment>
<protein>
    <submittedName>
        <fullName evidence="1">Uncharacterized protein</fullName>
    </submittedName>
</protein>
<dbReference type="AlphaFoldDB" id="A0A9P7CZX7"/>
<name>A0A9P7CZX7_9AGAM</name>
<evidence type="ECO:0000313" key="1">
    <source>
        <dbReference type="EMBL" id="KAG1772605.1"/>
    </source>
</evidence>
<dbReference type="EMBL" id="JABBWD010000052">
    <property type="protein sequence ID" value="KAG1772605.1"/>
    <property type="molecule type" value="Genomic_DNA"/>
</dbReference>
<keyword evidence="2" id="KW-1185">Reference proteome</keyword>
<dbReference type="OrthoDB" id="47801at2759"/>